<dbReference type="AlphaFoldDB" id="A0A1I7YIL9"/>
<dbReference type="WBParaSite" id="L893_g16713.t2">
    <property type="protein sequence ID" value="L893_g16713.t2"/>
    <property type="gene ID" value="L893_g16713"/>
</dbReference>
<protein>
    <submittedName>
        <fullName evidence="3">Ovule protein</fullName>
    </submittedName>
</protein>
<accession>A0A1I7YIL9</accession>
<keyword evidence="2" id="KW-1185">Reference proteome</keyword>
<dbReference type="Proteomes" id="UP000095287">
    <property type="component" value="Unplaced"/>
</dbReference>
<sequence length="68" mass="7608">MQTQSVKKTTLLHVFKAVGQEAVKMGRRTRISIQYFVTTVSGCPYMRHSKPSFGETQGQTAEDQRSTG</sequence>
<reference evidence="3" key="1">
    <citation type="submission" date="2016-11" db="UniProtKB">
        <authorList>
            <consortium name="WormBaseParasite"/>
        </authorList>
    </citation>
    <scope>IDENTIFICATION</scope>
</reference>
<organism evidence="2 3">
    <name type="scientific">Steinernema glaseri</name>
    <dbReference type="NCBI Taxonomy" id="37863"/>
    <lineage>
        <taxon>Eukaryota</taxon>
        <taxon>Metazoa</taxon>
        <taxon>Ecdysozoa</taxon>
        <taxon>Nematoda</taxon>
        <taxon>Chromadorea</taxon>
        <taxon>Rhabditida</taxon>
        <taxon>Tylenchina</taxon>
        <taxon>Panagrolaimomorpha</taxon>
        <taxon>Strongyloidoidea</taxon>
        <taxon>Steinernematidae</taxon>
        <taxon>Steinernema</taxon>
    </lineage>
</organism>
<evidence type="ECO:0000313" key="2">
    <source>
        <dbReference type="Proteomes" id="UP000095287"/>
    </source>
</evidence>
<feature type="region of interest" description="Disordered" evidence="1">
    <location>
        <begin position="48"/>
        <end position="68"/>
    </location>
</feature>
<proteinExistence type="predicted"/>
<evidence type="ECO:0000313" key="3">
    <source>
        <dbReference type="WBParaSite" id="L893_g16713.t2"/>
    </source>
</evidence>
<evidence type="ECO:0000256" key="1">
    <source>
        <dbReference type="SAM" id="MobiDB-lite"/>
    </source>
</evidence>
<name>A0A1I7YIL9_9BILA</name>